<evidence type="ECO:0000313" key="2">
    <source>
        <dbReference type="EMBL" id="CAA7409254.1"/>
    </source>
</evidence>
<gene>
    <name evidence="2" type="ORF">SI8410_16019932</name>
</gene>
<dbReference type="InterPro" id="IPR055330">
    <property type="entry name" value="SECE1-like"/>
</dbReference>
<dbReference type="AlphaFoldDB" id="A0A7I8LJ60"/>
<evidence type="ECO:0000256" key="1">
    <source>
        <dbReference type="SAM" id="MobiDB-lite"/>
    </source>
</evidence>
<dbReference type="Proteomes" id="UP000663760">
    <property type="component" value="Chromosome 16"/>
</dbReference>
<accession>A0A7I8LJ60</accession>
<dbReference type="EMBL" id="LR746279">
    <property type="protein sequence ID" value="CAA7409254.1"/>
    <property type="molecule type" value="Genomic_DNA"/>
</dbReference>
<feature type="region of interest" description="Disordered" evidence="1">
    <location>
        <begin position="1"/>
        <end position="25"/>
    </location>
</feature>
<reference evidence="2" key="1">
    <citation type="submission" date="2020-02" db="EMBL/GenBank/DDBJ databases">
        <authorList>
            <person name="Scholz U."/>
            <person name="Mascher M."/>
            <person name="Fiebig A."/>
        </authorList>
    </citation>
    <scope>NUCLEOTIDE SEQUENCE</scope>
</reference>
<sequence length="193" mass="20076">MAAAASCPQVVPFRGPRSGPPPRVAAARALGLGLPRKPNQGPPDWPRFLSLRAAGTSSARRFLFLAVPPRASAEEEGGDGSSDTAAAAAEEEKKTAAEENTEATEAAEATARKILEERRRREEEGGAGGGLWGGVAEEVREIEWPVFGRVLGTTGVVLAVIGGSSVALLTVNALLAELSDRLFAGRGVQDFFG</sequence>
<dbReference type="PANTHER" id="PTHR37240">
    <property type="entry name" value="PREPROTEIN TRANSLOCASE SUBUNIT SECE1"/>
    <property type="match status" value="1"/>
</dbReference>
<organism evidence="2 3">
    <name type="scientific">Spirodela intermedia</name>
    <name type="common">Intermediate duckweed</name>
    <dbReference type="NCBI Taxonomy" id="51605"/>
    <lineage>
        <taxon>Eukaryota</taxon>
        <taxon>Viridiplantae</taxon>
        <taxon>Streptophyta</taxon>
        <taxon>Embryophyta</taxon>
        <taxon>Tracheophyta</taxon>
        <taxon>Spermatophyta</taxon>
        <taxon>Magnoliopsida</taxon>
        <taxon>Liliopsida</taxon>
        <taxon>Araceae</taxon>
        <taxon>Lemnoideae</taxon>
        <taxon>Spirodela</taxon>
    </lineage>
</organism>
<dbReference type="GO" id="GO:0009535">
    <property type="term" value="C:chloroplast thylakoid membrane"/>
    <property type="evidence" value="ECO:0007669"/>
    <property type="project" value="TreeGrafter"/>
</dbReference>
<dbReference type="OrthoDB" id="1937988at2759"/>
<proteinExistence type="predicted"/>
<protein>
    <submittedName>
        <fullName evidence="2">Uncharacterized protein</fullName>
    </submittedName>
</protein>
<keyword evidence="3" id="KW-1185">Reference proteome</keyword>
<evidence type="ECO:0000313" key="3">
    <source>
        <dbReference type="Proteomes" id="UP000663760"/>
    </source>
</evidence>
<feature type="region of interest" description="Disordered" evidence="1">
    <location>
        <begin position="70"/>
        <end position="108"/>
    </location>
</feature>
<name>A0A7I8LJ60_SPIIN</name>
<dbReference type="PANTHER" id="PTHR37240:SF1">
    <property type="entry name" value="PREPROTEIN TRANSLOCASE SUBUNIT SECE1"/>
    <property type="match status" value="1"/>
</dbReference>